<dbReference type="InterPro" id="IPR036185">
    <property type="entry name" value="DNA_heli_DnaB-like_N_sf"/>
</dbReference>
<dbReference type="GO" id="GO:0016887">
    <property type="term" value="F:ATP hydrolysis activity"/>
    <property type="evidence" value="ECO:0007669"/>
    <property type="project" value="RHEA"/>
</dbReference>
<feature type="region of interest" description="Disordered" evidence="14">
    <location>
        <begin position="1"/>
        <end position="37"/>
    </location>
</feature>
<evidence type="ECO:0000313" key="16">
    <source>
        <dbReference type="EMBL" id="PSL24191.1"/>
    </source>
</evidence>
<dbReference type="SUPFAM" id="SSF48024">
    <property type="entry name" value="N-terminal domain of DnaB helicase"/>
    <property type="match status" value="1"/>
</dbReference>
<accession>A0A2P8FR36</accession>
<reference evidence="16 17" key="1">
    <citation type="submission" date="2018-03" db="EMBL/GenBank/DDBJ databases">
        <title>Genomic Encyclopedia of Archaeal and Bacterial Type Strains, Phase II (KMG-II): from individual species to whole genera.</title>
        <authorList>
            <person name="Goeker M."/>
        </authorList>
    </citation>
    <scope>NUCLEOTIDE SEQUENCE [LARGE SCALE GENOMIC DNA]</scope>
    <source>
        <strain evidence="16 17">DSM 29057</strain>
    </source>
</reference>
<dbReference type="AlphaFoldDB" id="A0A2P8FR36"/>
<dbReference type="CDD" id="cd00984">
    <property type="entry name" value="DnaB_C"/>
    <property type="match status" value="1"/>
</dbReference>
<sequence>MENEKASNSYPRSGSKTGNGTKRAFAPRTPSNDQVFSKLPPQAIDLEEAVLGALMIEKDALTAVADILRPDSFYKESHVRIYSAIVTLFADSEPIDMLTVTAKLRSTGELELVGGASYIMELTSKVNSAANIEFHARIISQAYIKRELIKVSSEIQREAYEDTTDVFRLLDKTEQSLFAISESNIKKNYADMGALMRQALAELDQKKNNKDGLTGVPSGFSALDRLTSGWQKTELMILAARPGMGKTAFVVSSLRNAAVDFNIPVAIFSLEMSSVQLVNRLISAEAEIDSEKIRKGSLAPHEWEQLHHRIHRLTNAPIYIDDTPALSVLELRAKCRRLKAQHDIQMIVIDYLQLMTGDTGGKSPGNREQEIAMISRSLKNLAKELDVPVIALSQLSRAVETRGGEKRPQLSDLRESGSIEQDADMVIFLYRPEYYGITEDEAGNSVAGVGEVILAKNRAGSLDTIQLRFIGKYTKFADLDSGFTPAPFSIDRPIQTSNPISSFESQAKPTAPAMGGTLRSRANDLSNFDYKGPESEPPF</sequence>
<evidence type="ECO:0000313" key="17">
    <source>
        <dbReference type="Proteomes" id="UP000241964"/>
    </source>
</evidence>
<comment type="catalytic activity">
    <reaction evidence="11 13">
        <text>ATP + H2O = ADP + phosphate + H(+)</text>
        <dbReference type="Rhea" id="RHEA:13065"/>
        <dbReference type="ChEBI" id="CHEBI:15377"/>
        <dbReference type="ChEBI" id="CHEBI:15378"/>
        <dbReference type="ChEBI" id="CHEBI:30616"/>
        <dbReference type="ChEBI" id="CHEBI:43474"/>
        <dbReference type="ChEBI" id="CHEBI:456216"/>
        <dbReference type="EC" id="5.6.2.3"/>
    </reaction>
</comment>
<dbReference type="Pfam" id="PF03796">
    <property type="entry name" value="DnaB_C"/>
    <property type="match status" value="1"/>
</dbReference>
<dbReference type="InterPro" id="IPR016136">
    <property type="entry name" value="DNA_helicase_N/primase_C"/>
</dbReference>
<dbReference type="Pfam" id="PF00772">
    <property type="entry name" value="DnaB"/>
    <property type="match status" value="1"/>
</dbReference>
<dbReference type="GO" id="GO:1990077">
    <property type="term" value="C:primosome complex"/>
    <property type="evidence" value="ECO:0007669"/>
    <property type="project" value="UniProtKB-UniRule"/>
</dbReference>
<keyword evidence="2 13" id="KW-0639">Primosome</keyword>
<keyword evidence="4 13" id="KW-0547">Nucleotide-binding</keyword>
<keyword evidence="3 13" id="KW-0235">DNA replication</keyword>
<dbReference type="Gene3D" id="3.40.50.300">
    <property type="entry name" value="P-loop containing nucleotide triphosphate hydrolases"/>
    <property type="match status" value="1"/>
</dbReference>
<keyword evidence="17" id="KW-1185">Reference proteome</keyword>
<evidence type="ECO:0000256" key="12">
    <source>
        <dbReference type="NCBIfam" id="TIGR00665"/>
    </source>
</evidence>
<dbReference type="SUPFAM" id="SSF52540">
    <property type="entry name" value="P-loop containing nucleoside triphosphate hydrolases"/>
    <property type="match status" value="1"/>
</dbReference>
<dbReference type="InterPro" id="IPR007694">
    <property type="entry name" value="DNA_helicase_DnaB-like_C"/>
</dbReference>
<evidence type="ECO:0000256" key="9">
    <source>
        <dbReference type="ARBA" id="ARBA00023235"/>
    </source>
</evidence>
<dbReference type="GO" id="GO:0003677">
    <property type="term" value="F:DNA binding"/>
    <property type="evidence" value="ECO:0007669"/>
    <property type="project" value="UniProtKB-UniRule"/>
</dbReference>
<dbReference type="InterPro" id="IPR007692">
    <property type="entry name" value="DNA_helicase_DnaB"/>
</dbReference>
<feature type="region of interest" description="Disordered" evidence="14">
    <location>
        <begin position="496"/>
        <end position="539"/>
    </location>
</feature>
<dbReference type="PANTHER" id="PTHR30153">
    <property type="entry name" value="REPLICATIVE DNA HELICASE DNAB"/>
    <property type="match status" value="1"/>
</dbReference>
<dbReference type="Proteomes" id="UP000241964">
    <property type="component" value="Unassembled WGS sequence"/>
</dbReference>
<dbReference type="PROSITE" id="PS51199">
    <property type="entry name" value="SF4_HELICASE"/>
    <property type="match status" value="1"/>
</dbReference>
<dbReference type="OrthoDB" id="9773982at2"/>
<dbReference type="InterPro" id="IPR027417">
    <property type="entry name" value="P-loop_NTPase"/>
</dbReference>
<gene>
    <name evidence="16" type="ORF">CLV60_11418</name>
</gene>
<evidence type="ECO:0000256" key="3">
    <source>
        <dbReference type="ARBA" id="ARBA00022705"/>
    </source>
</evidence>
<evidence type="ECO:0000256" key="5">
    <source>
        <dbReference type="ARBA" id="ARBA00022801"/>
    </source>
</evidence>
<protein>
    <recommendedName>
        <fullName evidence="12 13">Replicative DNA helicase</fullName>
        <ecNumber evidence="12 13">5.6.2.3</ecNumber>
    </recommendedName>
</protein>
<feature type="compositionally biased region" description="Polar residues" evidence="14">
    <location>
        <begin position="1"/>
        <end position="20"/>
    </location>
</feature>
<dbReference type="InterPro" id="IPR007693">
    <property type="entry name" value="DNA_helicase_DnaB-like_N"/>
</dbReference>
<evidence type="ECO:0000256" key="11">
    <source>
        <dbReference type="ARBA" id="ARBA00048954"/>
    </source>
</evidence>
<organism evidence="16 17">
    <name type="scientific">Dyadobacter jiangsuensis</name>
    <dbReference type="NCBI Taxonomy" id="1591085"/>
    <lineage>
        <taxon>Bacteria</taxon>
        <taxon>Pseudomonadati</taxon>
        <taxon>Bacteroidota</taxon>
        <taxon>Cytophagia</taxon>
        <taxon>Cytophagales</taxon>
        <taxon>Spirosomataceae</taxon>
        <taxon>Dyadobacter</taxon>
    </lineage>
</organism>
<comment type="similarity">
    <text evidence="1 13">Belongs to the helicase family. DnaB subfamily.</text>
</comment>
<dbReference type="FunFam" id="3.40.50.300:FF:000351">
    <property type="entry name" value="Replicative DNA helicase"/>
    <property type="match status" value="1"/>
</dbReference>
<evidence type="ECO:0000256" key="7">
    <source>
        <dbReference type="ARBA" id="ARBA00022840"/>
    </source>
</evidence>
<evidence type="ECO:0000256" key="2">
    <source>
        <dbReference type="ARBA" id="ARBA00022515"/>
    </source>
</evidence>
<keyword evidence="8 13" id="KW-0238">DNA-binding</keyword>
<dbReference type="EC" id="5.6.2.3" evidence="12 13"/>
<keyword evidence="7 13" id="KW-0067">ATP-binding</keyword>
<dbReference type="FunFam" id="1.10.860.10:FF:000001">
    <property type="entry name" value="Replicative DNA helicase"/>
    <property type="match status" value="1"/>
</dbReference>
<dbReference type="GO" id="GO:0006269">
    <property type="term" value="P:DNA replication, synthesis of primer"/>
    <property type="evidence" value="ECO:0007669"/>
    <property type="project" value="UniProtKB-UniRule"/>
</dbReference>
<evidence type="ECO:0000259" key="15">
    <source>
        <dbReference type="PROSITE" id="PS51199"/>
    </source>
</evidence>
<evidence type="ECO:0000256" key="14">
    <source>
        <dbReference type="SAM" id="MobiDB-lite"/>
    </source>
</evidence>
<name>A0A2P8FR36_9BACT</name>
<dbReference type="GO" id="GO:0005829">
    <property type="term" value="C:cytosol"/>
    <property type="evidence" value="ECO:0007669"/>
    <property type="project" value="TreeGrafter"/>
</dbReference>
<evidence type="ECO:0000256" key="10">
    <source>
        <dbReference type="ARBA" id="ARBA00044932"/>
    </source>
</evidence>
<comment type="function">
    <text evidence="10 13">The main replicative DNA helicase, it participates in initiation and elongation during chromosome replication. Travels ahead of the DNA replisome, separating dsDNA into templates for DNA synthesis. A processive ATP-dependent 5'-3' DNA helicase it has DNA-dependent ATPase activity.</text>
</comment>
<comment type="caution">
    <text evidence="16">The sequence shown here is derived from an EMBL/GenBank/DDBJ whole genome shotgun (WGS) entry which is preliminary data.</text>
</comment>
<feature type="compositionally biased region" description="Polar residues" evidence="14">
    <location>
        <begin position="496"/>
        <end position="508"/>
    </location>
</feature>
<proteinExistence type="inferred from homology"/>
<dbReference type="Gene3D" id="1.10.860.10">
    <property type="entry name" value="DNAb Helicase, Chain A"/>
    <property type="match status" value="1"/>
</dbReference>
<keyword evidence="5 13" id="KW-0378">Hydrolase</keyword>
<evidence type="ECO:0000256" key="4">
    <source>
        <dbReference type="ARBA" id="ARBA00022741"/>
    </source>
</evidence>
<dbReference type="RefSeq" id="WP_106598178.1">
    <property type="nucleotide sequence ID" value="NZ_PYAS01000014.1"/>
</dbReference>
<evidence type="ECO:0000256" key="8">
    <source>
        <dbReference type="ARBA" id="ARBA00023125"/>
    </source>
</evidence>
<dbReference type="EMBL" id="PYAS01000014">
    <property type="protein sequence ID" value="PSL24191.1"/>
    <property type="molecule type" value="Genomic_DNA"/>
</dbReference>
<dbReference type="PANTHER" id="PTHR30153:SF2">
    <property type="entry name" value="REPLICATIVE DNA HELICASE"/>
    <property type="match status" value="1"/>
</dbReference>
<keyword evidence="6 13" id="KW-0347">Helicase</keyword>
<dbReference type="GO" id="GO:0005524">
    <property type="term" value="F:ATP binding"/>
    <property type="evidence" value="ECO:0007669"/>
    <property type="project" value="UniProtKB-UniRule"/>
</dbReference>
<evidence type="ECO:0000256" key="1">
    <source>
        <dbReference type="ARBA" id="ARBA00008428"/>
    </source>
</evidence>
<feature type="domain" description="SF4 helicase" evidence="15">
    <location>
        <begin position="209"/>
        <end position="483"/>
    </location>
</feature>
<dbReference type="GO" id="GO:0043139">
    <property type="term" value="F:5'-3' DNA helicase activity"/>
    <property type="evidence" value="ECO:0007669"/>
    <property type="project" value="UniProtKB-EC"/>
</dbReference>
<evidence type="ECO:0000256" key="13">
    <source>
        <dbReference type="RuleBase" id="RU362085"/>
    </source>
</evidence>
<keyword evidence="9" id="KW-0413">Isomerase</keyword>
<dbReference type="NCBIfam" id="TIGR00665">
    <property type="entry name" value="DnaB"/>
    <property type="match status" value="1"/>
</dbReference>
<evidence type="ECO:0000256" key="6">
    <source>
        <dbReference type="ARBA" id="ARBA00022806"/>
    </source>
</evidence>